<accession>A0A5C6MLR2</accession>
<evidence type="ECO:0000313" key="1">
    <source>
        <dbReference type="EMBL" id="TWW55558.1"/>
    </source>
</evidence>
<dbReference type="Proteomes" id="UP000324091">
    <property type="component" value="Chromosome 9"/>
</dbReference>
<name>A0A5C6MLR2_9TELE</name>
<gene>
    <name evidence="1" type="ORF">D4764_09G0006070</name>
</gene>
<organism evidence="1 2">
    <name type="scientific">Takifugu flavidus</name>
    <name type="common">sansaifugu</name>
    <dbReference type="NCBI Taxonomy" id="433684"/>
    <lineage>
        <taxon>Eukaryota</taxon>
        <taxon>Metazoa</taxon>
        <taxon>Chordata</taxon>
        <taxon>Craniata</taxon>
        <taxon>Vertebrata</taxon>
        <taxon>Euteleostomi</taxon>
        <taxon>Actinopterygii</taxon>
        <taxon>Neopterygii</taxon>
        <taxon>Teleostei</taxon>
        <taxon>Neoteleostei</taxon>
        <taxon>Acanthomorphata</taxon>
        <taxon>Eupercaria</taxon>
        <taxon>Tetraodontiformes</taxon>
        <taxon>Tetradontoidea</taxon>
        <taxon>Tetraodontidae</taxon>
        <taxon>Takifugu</taxon>
    </lineage>
</organism>
<comment type="caution">
    <text evidence="1">The sequence shown here is derived from an EMBL/GenBank/DDBJ whole genome shotgun (WGS) entry which is preliminary data.</text>
</comment>
<evidence type="ECO:0000313" key="2">
    <source>
        <dbReference type="Proteomes" id="UP000324091"/>
    </source>
</evidence>
<proteinExistence type="predicted"/>
<reference evidence="1 2" key="1">
    <citation type="submission" date="2019-04" db="EMBL/GenBank/DDBJ databases">
        <title>Chromosome genome assembly for Takifugu flavidus.</title>
        <authorList>
            <person name="Xiao S."/>
        </authorList>
    </citation>
    <scope>NUCLEOTIDE SEQUENCE [LARGE SCALE GENOMIC DNA]</scope>
    <source>
        <strain evidence="1">HTHZ2018</strain>
        <tissue evidence="1">Muscle</tissue>
    </source>
</reference>
<sequence>MQGALGSFRLRRQNLRANARRQYLGYVRVGEMESGAKTGAAMTQMLTKRERKQDGIYGSLEVVPVCLGLLFTISFSQQHMYPDVAGDVQSITGESLDAWPRAGRQ</sequence>
<dbReference type="EMBL" id="RHFK02000022">
    <property type="protein sequence ID" value="TWW55558.1"/>
    <property type="molecule type" value="Genomic_DNA"/>
</dbReference>
<dbReference type="AlphaFoldDB" id="A0A5C6MLR2"/>
<keyword evidence="2" id="KW-1185">Reference proteome</keyword>
<protein>
    <submittedName>
        <fullName evidence="1">Uncharacterized protein</fullName>
    </submittedName>
</protein>